<sequence length="350" mass="40210">MALDLEKLAKVWSLATRGVGGECDNAMAIAKAMVERHGFSVADIPDLLRANEPDPFEEMMRDVRRRAEEEHRRAEAEREKKAQEKKKHQEARKAARDKETAWRRAHKRQVDEIIKRCGGYDKVFENTPDEQRLVDAVAPWYSRVERPEYGEGCYSETWDGKESHDQWTPRTLDALRNALPMPVNISDALTEYKKWEAILAERAMVARYKRKGDVELQPPVRERRWLMSDLVAWGLPANNISDLMIRVQFQIDRDWNDPKEQEVVLRDLARIQAAHKSDLEAAAKAAVQRTAEKPKRRKPAKTASQRRAQVEEILASSEGQELTLRQIAERVGVSPATVLNVKRRGVTCSN</sequence>
<dbReference type="RefSeq" id="WP_253543962.1">
    <property type="nucleotide sequence ID" value="NZ_JAMYZZ010000011.1"/>
</dbReference>
<feature type="compositionally biased region" description="Basic and acidic residues" evidence="1">
    <location>
        <begin position="91"/>
        <end position="102"/>
    </location>
</feature>
<name>A0ABT1F027_9PROT</name>
<comment type="caution">
    <text evidence="2">The sequence shown here is derived from an EMBL/GenBank/DDBJ whole genome shotgun (WGS) entry which is preliminary data.</text>
</comment>
<organism evidence="2 3">
    <name type="scientific">Acetobacter lambici</name>
    <dbReference type="NCBI Taxonomy" id="1332824"/>
    <lineage>
        <taxon>Bacteria</taxon>
        <taxon>Pseudomonadati</taxon>
        <taxon>Pseudomonadota</taxon>
        <taxon>Alphaproteobacteria</taxon>
        <taxon>Acetobacterales</taxon>
        <taxon>Acetobacteraceae</taxon>
        <taxon>Acetobacter</taxon>
    </lineage>
</organism>
<evidence type="ECO:0000256" key="1">
    <source>
        <dbReference type="SAM" id="MobiDB-lite"/>
    </source>
</evidence>
<evidence type="ECO:0000313" key="2">
    <source>
        <dbReference type="EMBL" id="MCP1258562.1"/>
    </source>
</evidence>
<accession>A0ABT1F027</accession>
<dbReference type="Proteomes" id="UP001523528">
    <property type="component" value="Unassembled WGS sequence"/>
</dbReference>
<feature type="region of interest" description="Disordered" evidence="1">
    <location>
        <begin position="282"/>
        <end position="309"/>
    </location>
</feature>
<proteinExistence type="predicted"/>
<feature type="region of interest" description="Disordered" evidence="1">
    <location>
        <begin position="65"/>
        <end position="102"/>
    </location>
</feature>
<evidence type="ECO:0000313" key="3">
    <source>
        <dbReference type="Proteomes" id="UP001523528"/>
    </source>
</evidence>
<reference evidence="2 3" key="1">
    <citation type="submission" date="2022-06" db="EMBL/GenBank/DDBJ databases">
        <title>Acetobacer genomes from food samples.</title>
        <authorList>
            <person name="Sombolestani A."/>
        </authorList>
    </citation>
    <scope>NUCLEOTIDE SEQUENCE [LARGE SCALE GENOMIC DNA]</scope>
    <source>
        <strain evidence="2 3">R-83285</strain>
    </source>
</reference>
<gene>
    <name evidence="2" type="ORF">NKW50_08150</name>
</gene>
<protein>
    <submittedName>
        <fullName evidence="2">Uncharacterized protein</fullName>
    </submittedName>
</protein>
<keyword evidence="3" id="KW-1185">Reference proteome</keyword>
<feature type="compositionally biased region" description="Basic and acidic residues" evidence="1">
    <location>
        <begin position="65"/>
        <end position="82"/>
    </location>
</feature>
<dbReference type="EMBL" id="JAMYZZ010000011">
    <property type="protein sequence ID" value="MCP1258562.1"/>
    <property type="molecule type" value="Genomic_DNA"/>
</dbReference>